<organism evidence="9 10">
    <name type="scientific">Erpetoichthys calabaricus</name>
    <name type="common">Rope fish</name>
    <name type="synonym">Calamoichthys calabaricus</name>
    <dbReference type="NCBI Taxonomy" id="27687"/>
    <lineage>
        <taxon>Eukaryota</taxon>
        <taxon>Metazoa</taxon>
        <taxon>Chordata</taxon>
        <taxon>Craniata</taxon>
        <taxon>Vertebrata</taxon>
        <taxon>Euteleostomi</taxon>
        <taxon>Actinopterygii</taxon>
        <taxon>Polypteriformes</taxon>
        <taxon>Polypteridae</taxon>
        <taxon>Erpetoichthys</taxon>
    </lineage>
</organism>
<name>A0A8C4S6H2_ERPCA</name>
<gene>
    <name evidence="9" type="primary">LOC114654304</name>
</gene>
<comment type="subcellular location">
    <subcellularLocation>
        <location evidence="1">Membrane</location>
        <topology evidence="1">Multi-pass membrane protein</topology>
    </subcellularLocation>
</comment>
<evidence type="ECO:0000313" key="10">
    <source>
        <dbReference type="Proteomes" id="UP000694620"/>
    </source>
</evidence>
<keyword evidence="10" id="KW-1185">Reference proteome</keyword>
<feature type="chain" id="PRO_5034992838" evidence="8">
    <location>
        <begin position="22"/>
        <end position="138"/>
    </location>
</feature>
<dbReference type="PANTHER" id="PTHR16932:SF18">
    <property type="entry name" value="INTERFERON, ALPHA-INDUCIBLE PROTEIN 27-LIKE 2"/>
    <property type="match status" value="1"/>
</dbReference>
<evidence type="ECO:0000256" key="1">
    <source>
        <dbReference type="ARBA" id="ARBA00004141"/>
    </source>
</evidence>
<evidence type="ECO:0000313" key="9">
    <source>
        <dbReference type="Ensembl" id="ENSECRP00000012295.1"/>
    </source>
</evidence>
<dbReference type="Ensembl" id="ENSECRT00000012497.1">
    <property type="protein sequence ID" value="ENSECRP00000012295.1"/>
    <property type="gene ID" value="ENSECRG00000008177.1"/>
</dbReference>
<protein>
    <submittedName>
        <fullName evidence="9">Interferon alpha-inducible protein 27-like protein 2A</fullName>
    </submittedName>
</protein>
<accession>A0A8C4S6H2</accession>
<feature type="signal peptide" evidence="8">
    <location>
        <begin position="1"/>
        <end position="21"/>
    </location>
</feature>
<dbReference type="Gene3D" id="6.10.110.10">
    <property type="match status" value="1"/>
</dbReference>
<dbReference type="GeneTree" id="ENSGT01140000282763"/>
<keyword evidence="4 7" id="KW-1133">Transmembrane helix</keyword>
<keyword evidence="5 7" id="KW-0472">Membrane</keyword>
<evidence type="ECO:0000256" key="5">
    <source>
        <dbReference type="ARBA" id="ARBA00023136"/>
    </source>
</evidence>
<proteinExistence type="inferred from homology"/>
<dbReference type="PANTHER" id="PTHR16932">
    <property type="entry name" value="INTERFERON ALPHA-INDUCIBLE PROTEIN 27"/>
    <property type="match status" value="1"/>
</dbReference>
<dbReference type="InterPro" id="IPR038213">
    <property type="entry name" value="IFI6/IFI27-like_sf"/>
</dbReference>
<evidence type="ECO:0000256" key="3">
    <source>
        <dbReference type="ARBA" id="ARBA00022692"/>
    </source>
</evidence>
<feature type="region of interest" description="Disordered" evidence="6">
    <location>
        <begin position="98"/>
        <end position="119"/>
    </location>
</feature>
<reference evidence="9" key="3">
    <citation type="submission" date="2025-09" db="UniProtKB">
        <authorList>
            <consortium name="Ensembl"/>
        </authorList>
    </citation>
    <scope>IDENTIFICATION</scope>
</reference>
<evidence type="ECO:0000256" key="8">
    <source>
        <dbReference type="SAM" id="SignalP"/>
    </source>
</evidence>
<keyword evidence="3 7" id="KW-0812">Transmembrane</keyword>
<feature type="compositionally biased region" description="Low complexity" evidence="6">
    <location>
        <begin position="102"/>
        <end position="111"/>
    </location>
</feature>
<dbReference type="Proteomes" id="UP000694620">
    <property type="component" value="Chromosome 7"/>
</dbReference>
<dbReference type="AlphaFoldDB" id="A0A8C4S6H2"/>
<reference evidence="9" key="2">
    <citation type="submission" date="2025-08" db="UniProtKB">
        <authorList>
            <consortium name="Ensembl"/>
        </authorList>
    </citation>
    <scope>IDENTIFICATION</scope>
</reference>
<feature type="transmembrane region" description="Helical" evidence="7">
    <location>
        <begin position="35"/>
        <end position="64"/>
    </location>
</feature>
<keyword evidence="8" id="KW-0732">Signal</keyword>
<dbReference type="GO" id="GO:0031966">
    <property type="term" value="C:mitochondrial membrane"/>
    <property type="evidence" value="ECO:0007669"/>
    <property type="project" value="TreeGrafter"/>
</dbReference>
<reference evidence="9" key="1">
    <citation type="submission" date="2021-06" db="EMBL/GenBank/DDBJ databases">
        <authorList>
            <consortium name="Wellcome Sanger Institute Data Sharing"/>
        </authorList>
    </citation>
    <scope>NUCLEOTIDE SEQUENCE [LARGE SCALE GENOMIC DNA]</scope>
</reference>
<dbReference type="GO" id="GO:0001836">
    <property type="term" value="P:release of cytochrome c from mitochondria"/>
    <property type="evidence" value="ECO:0007669"/>
    <property type="project" value="TreeGrafter"/>
</dbReference>
<sequence length="138" mass="13461">MHQKTIAIFFIILISTFQGEGKSSSEEEDGSLFNYALLAGGAVAGMLAVPALLGAAGFTSAGIAAGSVGAKLMSASAIANGGGVAAGSLVATLQSAGKRWSGTPGRTGRGTTPPPDHERAAALVGMGTTGTEHGSSTL</sequence>
<dbReference type="Pfam" id="PF06140">
    <property type="entry name" value="Ifi-6-16"/>
    <property type="match status" value="1"/>
</dbReference>
<evidence type="ECO:0000256" key="7">
    <source>
        <dbReference type="SAM" id="Phobius"/>
    </source>
</evidence>
<evidence type="ECO:0000256" key="6">
    <source>
        <dbReference type="SAM" id="MobiDB-lite"/>
    </source>
</evidence>
<comment type="similarity">
    <text evidence="2">Belongs to the IFI6/IFI27 family.</text>
</comment>
<evidence type="ECO:0000256" key="2">
    <source>
        <dbReference type="ARBA" id="ARBA00007262"/>
    </source>
</evidence>
<evidence type="ECO:0000256" key="4">
    <source>
        <dbReference type="ARBA" id="ARBA00022989"/>
    </source>
</evidence>
<dbReference type="GO" id="GO:0097193">
    <property type="term" value="P:intrinsic apoptotic signaling pathway"/>
    <property type="evidence" value="ECO:0007669"/>
    <property type="project" value="TreeGrafter"/>
</dbReference>
<dbReference type="InterPro" id="IPR009311">
    <property type="entry name" value="IFI6/IFI27-like"/>
</dbReference>